<accession>A0ABN8X8M0</accession>
<proteinExistence type="predicted"/>
<keyword evidence="2" id="KW-1185">Reference proteome</keyword>
<evidence type="ECO:0000313" key="2">
    <source>
        <dbReference type="Proteomes" id="UP001162030"/>
    </source>
</evidence>
<dbReference type="EMBL" id="OX458333">
    <property type="protein sequence ID" value="CAI8888244.1"/>
    <property type="molecule type" value="Genomic_DNA"/>
</dbReference>
<gene>
    <name evidence="1" type="ORF">MSZNOR_3190</name>
</gene>
<reference evidence="1 2" key="1">
    <citation type="submission" date="2023-03" db="EMBL/GenBank/DDBJ databases">
        <authorList>
            <person name="Pearce D."/>
        </authorList>
    </citation>
    <scope>NUCLEOTIDE SEQUENCE [LARGE SCALE GENOMIC DNA]</scope>
    <source>
        <strain evidence="1">Msz</strain>
    </source>
</reference>
<dbReference type="Proteomes" id="UP001162030">
    <property type="component" value="Chromosome"/>
</dbReference>
<name>A0ABN8X8M0_9GAMM</name>
<evidence type="ECO:0000313" key="1">
    <source>
        <dbReference type="EMBL" id="CAI8888244.1"/>
    </source>
</evidence>
<sequence>MQVIAPWVHAHTGTETGGFLHVPGLEFLSKATETSAQADAPPLDHDVIIGVQAGFWGETAKAKFSPKADDKSFLPSFAGLIRRPPIITYRRIWLDVPLPLSWLYRASAPRAPPFDT</sequence>
<protein>
    <submittedName>
        <fullName evidence="1">Uncharacterized protein</fullName>
    </submittedName>
</protein>
<organism evidence="1 2">
    <name type="scientific">Methylocaldum szegediense</name>
    <dbReference type="NCBI Taxonomy" id="73780"/>
    <lineage>
        <taxon>Bacteria</taxon>
        <taxon>Pseudomonadati</taxon>
        <taxon>Pseudomonadota</taxon>
        <taxon>Gammaproteobacteria</taxon>
        <taxon>Methylococcales</taxon>
        <taxon>Methylococcaceae</taxon>
        <taxon>Methylocaldum</taxon>
    </lineage>
</organism>